<gene>
    <name evidence="3" type="ORF">CY34DRAFT_80540</name>
</gene>
<evidence type="ECO:0000256" key="1">
    <source>
        <dbReference type="SAM" id="Phobius"/>
    </source>
</evidence>
<feature type="transmembrane region" description="Helical" evidence="1">
    <location>
        <begin position="223"/>
        <end position="248"/>
    </location>
</feature>
<evidence type="ECO:0000313" key="3">
    <source>
        <dbReference type="EMBL" id="KIK44139.1"/>
    </source>
</evidence>
<name>A0A0D0B293_9AGAM</name>
<reference evidence="4" key="2">
    <citation type="submission" date="2015-01" db="EMBL/GenBank/DDBJ databases">
        <title>Evolutionary Origins and Diversification of the Mycorrhizal Mutualists.</title>
        <authorList>
            <consortium name="DOE Joint Genome Institute"/>
            <consortium name="Mycorrhizal Genomics Consortium"/>
            <person name="Kohler A."/>
            <person name="Kuo A."/>
            <person name="Nagy L.G."/>
            <person name="Floudas D."/>
            <person name="Copeland A."/>
            <person name="Barry K.W."/>
            <person name="Cichocki N."/>
            <person name="Veneault-Fourrey C."/>
            <person name="LaButti K."/>
            <person name="Lindquist E.A."/>
            <person name="Lipzen A."/>
            <person name="Lundell T."/>
            <person name="Morin E."/>
            <person name="Murat C."/>
            <person name="Riley R."/>
            <person name="Ohm R."/>
            <person name="Sun H."/>
            <person name="Tunlid A."/>
            <person name="Henrissat B."/>
            <person name="Grigoriev I.V."/>
            <person name="Hibbett D.S."/>
            <person name="Martin F."/>
        </authorList>
    </citation>
    <scope>NUCLEOTIDE SEQUENCE [LARGE SCALE GENOMIC DNA]</scope>
    <source>
        <strain evidence="4">UH-Slu-Lm8-n1</strain>
    </source>
</reference>
<evidence type="ECO:0000259" key="2">
    <source>
        <dbReference type="Pfam" id="PF24800"/>
    </source>
</evidence>
<protein>
    <recommendedName>
        <fullName evidence="2">DUF7702 domain-containing protein</fullName>
    </recommendedName>
</protein>
<feature type="domain" description="DUF7702" evidence="2">
    <location>
        <begin position="11"/>
        <end position="248"/>
    </location>
</feature>
<reference evidence="3 4" key="1">
    <citation type="submission" date="2014-04" db="EMBL/GenBank/DDBJ databases">
        <authorList>
            <consortium name="DOE Joint Genome Institute"/>
            <person name="Kuo A."/>
            <person name="Ruytinx J."/>
            <person name="Rineau F."/>
            <person name="Colpaert J."/>
            <person name="Kohler A."/>
            <person name="Nagy L.G."/>
            <person name="Floudas D."/>
            <person name="Copeland A."/>
            <person name="Barry K.W."/>
            <person name="Cichocki N."/>
            <person name="Veneault-Fourrey C."/>
            <person name="LaButti K."/>
            <person name="Lindquist E.A."/>
            <person name="Lipzen A."/>
            <person name="Lundell T."/>
            <person name="Morin E."/>
            <person name="Murat C."/>
            <person name="Sun H."/>
            <person name="Tunlid A."/>
            <person name="Henrissat B."/>
            <person name="Grigoriev I.V."/>
            <person name="Hibbett D.S."/>
            <person name="Martin F."/>
            <person name="Nordberg H.P."/>
            <person name="Cantor M.N."/>
            <person name="Hua S.X."/>
        </authorList>
    </citation>
    <scope>NUCLEOTIDE SEQUENCE [LARGE SCALE GENOMIC DNA]</scope>
    <source>
        <strain evidence="3 4">UH-Slu-Lm8-n1</strain>
    </source>
</reference>
<feature type="transmembrane region" description="Helical" evidence="1">
    <location>
        <begin position="6"/>
        <end position="28"/>
    </location>
</feature>
<feature type="transmembrane region" description="Helical" evidence="1">
    <location>
        <begin position="142"/>
        <end position="165"/>
    </location>
</feature>
<keyword evidence="4" id="KW-1185">Reference proteome</keyword>
<dbReference type="Proteomes" id="UP000054485">
    <property type="component" value="Unassembled WGS sequence"/>
</dbReference>
<keyword evidence="1" id="KW-1133">Transmembrane helix</keyword>
<dbReference type="InParanoid" id="A0A0D0B293"/>
<dbReference type="HOGENOM" id="CLU_064985_0_0_1"/>
<feature type="transmembrane region" description="Helical" evidence="1">
    <location>
        <begin position="107"/>
        <end position="130"/>
    </location>
</feature>
<sequence length="271" mass="30732">MDKIQSPIILAAVKLATYVPLSIVSFVIVFRHGISRGDGWVLLSIFCITQLVGGILYFLSFFSSYTSLDNGAYALEASGLSPLLLCTLGLLHSIFQTPDGFLRYQAYFRLLQLLGTVAFCLNFFSIYFVMIKGTTSNTNAMVLAGVILYAILYIILVGICLYLWTQIRFVMRYRKQLLKAVSVALPFLTVRTVYSVLFMLWMDRNPGSTPLDLGEFDLIEGNWQIYIAMKMLMEYAVVIIYSVAAFVLPLKKDYKIPESYQDEYLLSRPHC</sequence>
<dbReference type="PANTHER" id="PTHR42109:SF2">
    <property type="entry name" value="INTEGRAL MEMBRANE PROTEIN"/>
    <property type="match status" value="1"/>
</dbReference>
<dbReference type="PANTHER" id="PTHR42109">
    <property type="entry name" value="UNPLACED GENOMIC SCAFFOLD UM_SCAF_CONTIG_1.265, WHOLE GENOME SHOTGUN SEQUENCE"/>
    <property type="match status" value="1"/>
</dbReference>
<feature type="transmembrane region" description="Helical" evidence="1">
    <location>
        <begin position="72"/>
        <end position="95"/>
    </location>
</feature>
<accession>A0A0D0B293</accession>
<proteinExistence type="predicted"/>
<dbReference type="EMBL" id="KN835197">
    <property type="protein sequence ID" value="KIK44139.1"/>
    <property type="molecule type" value="Genomic_DNA"/>
</dbReference>
<organism evidence="3 4">
    <name type="scientific">Suillus luteus UH-Slu-Lm8-n1</name>
    <dbReference type="NCBI Taxonomy" id="930992"/>
    <lineage>
        <taxon>Eukaryota</taxon>
        <taxon>Fungi</taxon>
        <taxon>Dikarya</taxon>
        <taxon>Basidiomycota</taxon>
        <taxon>Agaricomycotina</taxon>
        <taxon>Agaricomycetes</taxon>
        <taxon>Agaricomycetidae</taxon>
        <taxon>Boletales</taxon>
        <taxon>Suillineae</taxon>
        <taxon>Suillaceae</taxon>
        <taxon>Suillus</taxon>
    </lineage>
</organism>
<keyword evidence="1" id="KW-0472">Membrane</keyword>
<dbReference type="OrthoDB" id="2560628at2759"/>
<feature type="transmembrane region" description="Helical" evidence="1">
    <location>
        <begin position="177"/>
        <end position="201"/>
    </location>
</feature>
<keyword evidence="1" id="KW-0812">Transmembrane</keyword>
<evidence type="ECO:0000313" key="4">
    <source>
        <dbReference type="Proteomes" id="UP000054485"/>
    </source>
</evidence>
<dbReference type="Pfam" id="PF24800">
    <property type="entry name" value="DUF7702"/>
    <property type="match status" value="1"/>
</dbReference>
<dbReference type="AlphaFoldDB" id="A0A0D0B293"/>
<dbReference type="InterPro" id="IPR056119">
    <property type="entry name" value="DUF7702"/>
</dbReference>
<feature type="transmembrane region" description="Helical" evidence="1">
    <location>
        <begin position="40"/>
        <end position="60"/>
    </location>
</feature>